<dbReference type="Proteomes" id="UP000225706">
    <property type="component" value="Unassembled WGS sequence"/>
</dbReference>
<accession>A0A2B4R480</accession>
<evidence type="ECO:0000313" key="1">
    <source>
        <dbReference type="EMBL" id="PFX11198.1"/>
    </source>
</evidence>
<dbReference type="STRING" id="50429.A0A2B4R480"/>
<name>A0A2B4R480_STYPI</name>
<feature type="non-terminal residue" evidence="1">
    <location>
        <position position="356"/>
    </location>
</feature>
<keyword evidence="2" id="KW-1185">Reference proteome</keyword>
<reference evidence="2" key="1">
    <citation type="journal article" date="2017" name="bioRxiv">
        <title>Comparative analysis of the genomes of Stylophora pistillata and Acropora digitifera provides evidence for extensive differences between species of corals.</title>
        <authorList>
            <person name="Voolstra C.R."/>
            <person name="Li Y."/>
            <person name="Liew Y.J."/>
            <person name="Baumgarten S."/>
            <person name="Zoccola D."/>
            <person name="Flot J.-F."/>
            <person name="Tambutte S."/>
            <person name="Allemand D."/>
            <person name="Aranda M."/>
        </authorList>
    </citation>
    <scope>NUCLEOTIDE SEQUENCE [LARGE SCALE GENOMIC DNA]</scope>
</reference>
<evidence type="ECO:0008006" key="3">
    <source>
        <dbReference type="Google" id="ProtNLM"/>
    </source>
</evidence>
<evidence type="ECO:0000313" key="2">
    <source>
        <dbReference type="Proteomes" id="UP000225706"/>
    </source>
</evidence>
<proteinExistence type="predicted"/>
<dbReference type="AlphaFoldDB" id="A0A2B4R480"/>
<organism evidence="1 2">
    <name type="scientific">Stylophora pistillata</name>
    <name type="common">Smooth cauliflower coral</name>
    <dbReference type="NCBI Taxonomy" id="50429"/>
    <lineage>
        <taxon>Eukaryota</taxon>
        <taxon>Metazoa</taxon>
        <taxon>Cnidaria</taxon>
        <taxon>Anthozoa</taxon>
        <taxon>Hexacorallia</taxon>
        <taxon>Scleractinia</taxon>
        <taxon>Astrocoeniina</taxon>
        <taxon>Pocilloporidae</taxon>
        <taxon>Stylophora</taxon>
    </lineage>
</organism>
<dbReference type="InterPro" id="IPR008042">
    <property type="entry name" value="Retrotrans_Pao"/>
</dbReference>
<dbReference type="EMBL" id="LSMT01003270">
    <property type="protein sequence ID" value="PFX11198.1"/>
    <property type="molecule type" value="Genomic_DNA"/>
</dbReference>
<dbReference type="PANTHER" id="PTHR47331:SF5">
    <property type="entry name" value="RIBONUCLEASE H"/>
    <property type="match status" value="1"/>
</dbReference>
<comment type="caution">
    <text evidence="1">The sequence shown here is derived from an EMBL/GenBank/DDBJ whole genome shotgun (WGS) entry which is preliminary data.</text>
</comment>
<protein>
    <recommendedName>
        <fullName evidence="3">Integrase zinc-binding domain-containing protein</fullName>
    </recommendedName>
</protein>
<gene>
    <name evidence="1" type="ORF">AWC38_SpisGene25232</name>
</gene>
<dbReference type="Pfam" id="PF05380">
    <property type="entry name" value="Peptidase_A17"/>
    <property type="match status" value="1"/>
</dbReference>
<dbReference type="PANTHER" id="PTHR47331">
    <property type="entry name" value="PHD-TYPE DOMAIN-CONTAINING PROTEIN"/>
    <property type="match status" value="1"/>
</dbReference>
<sequence length="356" mass="40658">MHVFCDACPTTAAGCCVFFAQNEKVRLIGSKVKLSSSKHARTVPQWELIAMVVGARLNAAIREIFSKDFPSISSHYWTDSTICLHWLFSIKQLSVFIRNRTTEILKLTDLSSWSHVSSANNPADILSRGCSADELQSPLWQRGPTWLTDRTLWPRWSPHSFAEDDVVSATAVDSYVHGKQSNTDSLQDLIDISRFQSYESMLRSMSYVLRFISNLKYASDKSRRSRQCPSAIDLVVLVPTAAEISQSEVVILRAHQLQHFKPERDYLCTKQSRPTRQHFKPRPPLVRQLNLKLNTNGLLVAPSRLEHAMLKQDTREPILVAKKSYFTTLLVRSVHERQLHAGVRDTVVALRKRFWL</sequence>
<dbReference type="OrthoDB" id="6153490at2759"/>